<evidence type="ECO:0000256" key="1">
    <source>
        <dbReference type="ARBA" id="ARBA00022553"/>
    </source>
</evidence>
<dbReference type="AlphaFoldDB" id="A0A948W490"/>
<dbReference type="GO" id="GO:0000160">
    <property type="term" value="P:phosphorelay signal transduction system"/>
    <property type="evidence" value="ECO:0007669"/>
    <property type="project" value="InterPro"/>
</dbReference>
<protein>
    <submittedName>
        <fullName evidence="4">Response regulator</fullName>
    </submittedName>
</protein>
<gene>
    <name evidence="4" type="ORF">KJ970_13640</name>
</gene>
<accession>A0A948W490</accession>
<dbReference type="SUPFAM" id="SSF52172">
    <property type="entry name" value="CheY-like"/>
    <property type="match status" value="1"/>
</dbReference>
<dbReference type="InterPro" id="IPR050595">
    <property type="entry name" value="Bact_response_regulator"/>
</dbReference>
<proteinExistence type="predicted"/>
<name>A0A948W490_UNCEI</name>
<evidence type="ECO:0000256" key="2">
    <source>
        <dbReference type="PROSITE-ProRule" id="PRU00169"/>
    </source>
</evidence>
<evidence type="ECO:0000313" key="4">
    <source>
        <dbReference type="EMBL" id="MBU2691957.1"/>
    </source>
</evidence>
<feature type="domain" description="Response regulatory" evidence="3">
    <location>
        <begin position="10"/>
        <end position="130"/>
    </location>
</feature>
<dbReference type="Gene3D" id="3.40.50.2300">
    <property type="match status" value="1"/>
</dbReference>
<dbReference type="PANTHER" id="PTHR44591">
    <property type="entry name" value="STRESS RESPONSE REGULATOR PROTEIN 1"/>
    <property type="match status" value="1"/>
</dbReference>
<feature type="modified residue" description="4-aspartylphosphate" evidence="2">
    <location>
        <position position="58"/>
    </location>
</feature>
<evidence type="ECO:0000259" key="3">
    <source>
        <dbReference type="PROSITE" id="PS50110"/>
    </source>
</evidence>
<dbReference type="PANTHER" id="PTHR44591:SF3">
    <property type="entry name" value="RESPONSE REGULATORY DOMAIN-CONTAINING PROTEIN"/>
    <property type="match status" value="1"/>
</dbReference>
<reference evidence="4" key="1">
    <citation type="submission" date="2021-05" db="EMBL/GenBank/DDBJ databases">
        <title>Energy efficiency and biological interactions define the core microbiome of deep oligotrophic groundwater.</title>
        <authorList>
            <person name="Mehrshad M."/>
            <person name="Lopez-Fernandez M."/>
            <person name="Bell E."/>
            <person name="Bernier-Latmani R."/>
            <person name="Bertilsson S."/>
            <person name="Dopson M."/>
        </authorList>
    </citation>
    <scope>NUCLEOTIDE SEQUENCE</scope>
    <source>
        <strain evidence="4">Modern_marine.mb.64</strain>
    </source>
</reference>
<dbReference type="PROSITE" id="PS50110">
    <property type="entry name" value="RESPONSE_REGULATORY"/>
    <property type="match status" value="1"/>
</dbReference>
<dbReference type="InterPro" id="IPR001789">
    <property type="entry name" value="Sig_transdc_resp-reg_receiver"/>
</dbReference>
<dbReference type="EMBL" id="JAHJDP010000078">
    <property type="protein sequence ID" value="MBU2691957.1"/>
    <property type="molecule type" value="Genomic_DNA"/>
</dbReference>
<dbReference type="Pfam" id="PF00072">
    <property type="entry name" value="Response_reg"/>
    <property type="match status" value="1"/>
</dbReference>
<comment type="caution">
    <text evidence="4">The sequence shown here is derived from an EMBL/GenBank/DDBJ whole genome shotgun (WGS) entry which is preliminary data.</text>
</comment>
<dbReference type="Proteomes" id="UP000777784">
    <property type="component" value="Unassembled WGS sequence"/>
</dbReference>
<dbReference type="InterPro" id="IPR011006">
    <property type="entry name" value="CheY-like_superfamily"/>
</dbReference>
<dbReference type="SMART" id="SM00448">
    <property type="entry name" value="REC"/>
    <property type="match status" value="1"/>
</dbReference>
<sequence>MKQIKSIRPMILVVDDDCDFASDLSILLQSHFNVITASGSQEALKLCAEVKPQAAILDLQMPAFLTDDPEIEGAELVRALRAELKEDLPIIIVTRGVPDVLAGSLDEKVAGIFTKPIIAGKIIEFIESLLAEKAG</sequence>
<organism evidence="4 5">
    <name type="scientific">Eiseniibacteriota bacterium</name>
    <dbReference type="NCBI Taxonomy" id="2212470"/>
    <lineage>
        <taxon>Bacteria</taxon>
        <taxon>Candidatus Eiseniibacteriota</taxon>
    </lineage>
</organism>
<evidence type="ECO:0000313" key="5">
    <source>
        <dbReference type="Proteomes" id="UP000777784"/>
    </source>
</evidence>
<keyword evidence="1 2" id="KW-0597">Phosphoprotein</keyword>